<reference evidence="2" key="1">
    <citation type="journal article" date="2015" name="Nature">
        <title>Complex archaea that bridge the gap between prokaryotes and eukaryotes.</title>
        <authorList>
            <person name="Spang A."/>
            <person name="Saw J.H."/>
            <person name="Jorgensen S.L."/>
            <person name="Zaremba-Niedzwiedzka K."/>
            <person name="Martijn J."/>
            <person name="Lind A.E."/>
            <person name="van Eijk R."/>
            <person name="Schleper C."/>
            <person name="Guy L."/>
            <person name="Ettema T.J."/>
        </authorList>
    </citation>
    <scope>NUCLEOTIDE SEQUENCE</scope>
</reference>
<organism evidence="2">
    <name type="scientific">marine sediment metagenome</name>
    <dbReference type="NCBI Taxonomy" id="412755"/>
    <lineage>
        <taxon>unclassified sequences</taxon>
        <taxon>metagenomes</taxon>
        <taxon>ecological metagenomes</taxon>
    </lineage>
</organism>
<comment type="caution">
    <text evidence="2">The sequence shown here is derived from an EMBL/GenBank/DDBJ whole genome shotgun (WGS) entry which is preliminary data.</text>
</comment>
<gene>
    <name evidence="2" type="ORF">LCGC14_3116650</name>
</gene>
<evidence type="ECO:0000313" key="2">
    <source>
        <dbReference type="EMBL" id="KKK51267.1"/>
    </source>
</evidence>
<proteinExistence type="predicted"/>
<sequence length="146" mass="15204">SKWSGPKPDKQNLIDAAVADALMSDLHTISPNILGIGPLGPKPITATMGLAVVKSGRTTAVTSGQCIATGAAVNVQYDRFTGTLEDQDIFAANGNPFSAPGDSGSLIVDKKEHRPCSLLFAGSAQITVGNPIRHVVDAFNLTFPFN</sequence>
<feature type="domain" description="Nal1 C-terminal" evidence="1">
    <location>
        <begin position="25"/>
        <end position="125"/>
    </location>
</feature>
<accession>A0A0F8W3F9</accession>
<dbReference type="InterPro" id="IPR009003">
    <property type="entry name" value="Peptidase_S1_PA"/>
</dbReference>
<dbReference type="EMBL" id="LAZR01067595">
    <property type="protein sequence ID" value="KKK51267.1"/>
    <property type="molecule type" value="Genomic_DNA"/>
</dbReference>
<protein>
    <recommendedName>
        <fullName evidence="1">Nal1 C-terminal domain-containing protein</fullName>
    </recommendedName>
</protein>
<dbReference type="Gene3D" id="2.40.10.10">
    <property type="entry name" value="Trypsin-like serine proteases"/>
    <property type="match status" value="1"/>
</dbReference>
<name>A0A0F8W3F9_9ZZZZ</name>
<dbReference type="InterPro" id="IPR057904">
    <property type="entry name" value="Nal1_C"/>
</dbReference>
<dbReference type="Pfam" id="PF25819">
    <property type="entry name" value="Nal1_C"/>
    <property type="match status" value="1"/>
</dbReference>
<dbReference type="InterPro" id="IPR043504">
    <property type="entry name" value="Peptidase_S1_PA_chymotrypsin"/>
</dbReference>
<feature type="non-terminal residue" evidence="2">
    <location>
        <position position="1"/>
    </location>
</feature>
<dbReference type="SUPFAM" id="SSF50494">
    <property type="entry name" value="Trypsin-like serine proteases"/>
    <property type="match status" value="1"/>
</dbReference>
<dbReference type="AlphaFoldDB" id="A0A0F8W3F9"/>
<evidence type="ECO:0000259" key="1">
    <source>
        <dbReference type="Pfam" id="PF25819"/>
    </source>
</evidence>